<dbReference type="NCBIfam" id="TIGR01307">
    <property type="entry name" value="pgm_bpd_ind"/>
    <property type="match status" value="1"/>
</dbReference>
<dbReference type="InterPro" id="IPR036646">
    <property type="entry name" value="PGAM_B_sf"/>
</dbReference>
<keyword evidence="4 7" id="KW-0324">Glycolysis</keyword>
<feature type="binding site" evidence="7 10">
    <location>
        <position position="441"/>
    </location>
    <ligand>
        <name>Mn(2+)</name>
        <dbReference type="ChEBI" id="CHEBI:29035"/>
        <label>2</label>
    </ligand>
</feature>
<dbReference type="RefSeq" id="YP_009396965.1">
    <property type="nucleotide sequence ID" value="NC_035285.1"/>
</dbReference>
<evidence type="ECO:0000256" key="6">
    <source>
        <dbReference type="ARBA" id="ARBA00023235"/>
    </source>
</evidence>
<evidence type="ECO:0000259" key="12">
    <source>
        <dbReference type="Pfam" id="PF06415"/>
    </source>
</evidence>
<dbReference type="Gene3D" id="3.40.720.10">
    <property type="entry name" value="Alkaline Phosphatase, subunit A"/>
    <property type="match status" value="1"/>
</dbReference>
<evidence type="ECO:0000313" key="13">
    <source>
        <dbReference type="EMBL" id="ARW66151.1"/>
    </source>
</evidence>
<dbReference type="Pfam" id="PF06415">
    <property type="entry name" value="iPGM_N"/>
    <property type="match status" value="1"/>
</dbReference>
<dbReference type="GO" id="GO:0009507">
    <property type="term" value="C:chloroplast"/>
    <property type="evidence" value="ECO:0007669"/>
    <property type="project" value="UniProtKB-SubCell"/>
</dbReference>
<feature type="binding site" evidence="7 10">
    <location>
        <position position="404"/>
    </location>
    <ligand>
        <name>Mn(2+)</name>
        <dbReference type="ChEBI" id="CHEBI:29035"/>
        <label>1</label>
    </ligand>
</feature>
<dbReference type="InterPro" id="IPR011258">
    <property type="entry name" value="BPG-indep_PGM_N"/>
</dbReference>
<protein>
    <recommendedName>
        <fullName evidence="7">2,3-bisphosphoglycerate-independent phosphoglycerate mutase</fullName>
        <shortName evidence="7">BPG-independent PGAM</shortName>
        <shortName evidence="7">Phosphoglyceromutase</shortName>
        <shortName evidence="7">iPGM</shortName>
        <ecNumber evidence="7">5.4.2.12</ecNumber>
    </recommendedName>
</protein>
<gene>
    <name evidence="13" type="primary">pgmA</name>
    <name evidence="7" type="synonym">gpmI</name>
</gene>
<feature type="binding site" evidence="7 10">
    <location>
        <position position="459"/>
    </location>
    <ligand>
        <name>Mn(2+)</name>
        <dbReference type="ChEBI" id="CHEBI:29035"/>
        <label>1</label>
    </ligand>
</feature>
<geneLocation type="chloroplast" evidence="13"/>
<accession>A0A1Z1MK62</accession>
<feature type="binding site" evidence="7 10">
    <location>
        <position position="400"/>
    </location>
    <ligand>
        <name>Mn(2+)</name>
        <dbReference type="ChEBI" id="CHEBI:29035"/>
        <label>1</label>
    </ligand>
</feature>
<dbReference type="Gene3D" id="3.40.1450.10">
    <property type="entry name" value="BPG-independent phosphoglycerate mutase, domain B"/>
    <property type="match status" value="1"/>
</dbReference>
<comment type="catalytic activity">
    <reaction evidence="7">
        <text>(2R)-2-phosphoglycerate = (2R)-3-phosphoglycerate</text>
        <dbReference type="Rhea" id="RHEA:15901"/>
        <dbReference type="ChEBI" id="CHEBI:58272"/>
        <dbReference type="ChEBI" id="CHEBI:58289"/>
        <dbReference type="EC" id="5.4.2.12"/>
    </reaction>
</comment>
<dbReference type="AlphaFoldDB" id="A0A1Z1MK62"/>
<comment type="similarity">
    <text evidence="2 7">Belongs to the BPG-independent phosphoglycerate mutase family.</text>
</comment>
<feature type="binding site" evidence="7 9">
    <location>
        <begin position="155"/>
        <end position="156"/>
    </location>
    <ligand>
        <name>substrate</name>
    </ligand>
</feature>
<evidence type="ECO:0000259" key="11">
    <source>
        <dbReference type="Pfam" id="PF01676"/>
    </source>
</evidence>
<dbReference type="GO" id="GO:0030145">
    <property type="term" value="F:manganese ion binding"/>
    <property type="evidence" value="ECO:0007669"/>
    <property type="project" value="UniProtKB-UniRule"/>
</dbReference>
<feature type="binding site" evidence="7 9">
    <location>
        <position position="193"/>
    </location>
    <ligand>
        <name>substrate</name>
    </ligand>
</feature>
<dbReference type="PANTHER" id="PTHR31637:SF0">
    <property type="entry name" value="2,3-BISPHOSPHOGLYCERATE-INDEPENDENT PHOSPHOGLYCERATE MUTASE"/>
    <property type="match status" value="1"/>
</dbReference>
<dbReference type="InterPro" id="IPR006124">
    <property type="entry name" value="Metalloenzyme"/>
</dbReference>
<evidence type="ECO:0000256" key="7">
    <source>
        <dbReference type="HAMAP-Rule" id="MF_01038"/>
    </source>
</evidence>
<dbReference type="InterPro" id="IPR017850">
    <property type="entry name" value="Alkaline_phosphatase_core_sf"/>
</dbReference>
<keyword evidence="6 7" id="KW-0413">Isomerase</keyword>
<proteinExistence type="inferred from homology"/>
<dbReference type="Pfam" id="PF01676">
    <property type="entry name" value="Metalloenzyme"/>
    <property type="match status" value="1"/>
</dbReference>
<comment type="function">
    <text evidence="7">Catalyzes the interconversion of 2-phosphoglycerate and 3-phosphoglycerate.</text>
</comment>
<comment type="pathway">
    <text evidence="1 7">Carbohydrate degradation; glycolysis; pyruvate from D-glyceraldehyde 3-phosphate: step 3/5.</text>
</comment>
<dbReference type="EMBL" id="MF101441">
    <property type="protein sequence ID" value="ARW66151.1"/>
    <property type="molecule type" value="Genomic_DNA"/>
</dbReference>
<reference evidence="13" key="1">
    <citation type="journal article" date="2017" name="J. Phycol.">
        <title>Analysis of chloroplast genomes and a supermatrix inform reclassification of the Rhodomelaceae (Rhodophyta).</title>
        <authorList>
            <person name="Diaz-Tapia P."/>
            <person name="Maggs C.A."/>
            <person name="West J.A."/>
            <person name="Verbruggen H."/>
        </authorList>
    </citation>
    <scope>NUCLEOTIDE SEQUENCE</scope>
    <source>
        <strain evidence="13">PD1020</strain>
    </source>
</reference>
<feature type="binding site" evidence="7 9">
    <location>
        <position position="187"/>
    </location>
    <ligand>
        <name>substrate</name>
    </ligand>
</feature>
<feature type="domain" description="BPG-independent PGAM N-terminal" evidence="12">
    <location>
        <begin position="85"/>
        <end position="296"/>
    </location>
</feature>
<feature type="active site" description="Phosphoserine intermediate" evidence="7 8">
    <location>
        <position position="65"/>
    </location>
</feature>
<dbReference type="GO" id="GO:0004619">
    <property type="term" value="F:phosphoglycerate mutase activity"/>
    <property type="evidence" value="ECO:0007669"/>
    <property type="project" value="UniProtKB-UniRule"/>
</dbReference>
<feature type="binding site" evidence="7 9">
    <location>
        <position position="126"/>
    </location>
    <ligand>
        <name>substrate</name>
    </ligand>
</feature>
<dbReference type="CDD" id="cd16010">
    <property type="entry name" value="iPGM"/>
    <property type="match status" value="1"/>
</dbReference>
<evidence type="ECO:0000256" key="9">
    <source>
        <dbReference type="PIRSR" id="PIRSR001492-2"/>
    </source>
</evidence>
<evidence type="ECO:0000256" key="4">
    <source>
        <dbReference type="ARBA" id="ARBA00023152"/>
    </source>
</evidence>
<dbReference type="PANTHER" id="PTHR31637">
    <property type="entry name" value="2,3-BISPHOSPHOGLYCERATE-INDEPENDENT PHOSPHOGLYCERATE MUTASE"/>
    <property type="match status" value="1"/>
</dbReference>
<dbReference type="FunFam" id="3.40.1450.10:FF:000002">
    <property type="entry name" value="2,3-bisphosphoglycerate-independent phosphoglycerate mutase"/>
    <property type="match status" value="1"/>
</dbReference>
<feature type="binding site" evidence="7 10">
    <location>
        <position position="65"/>
    </location>
    <ligand>
        <name>Mn(2+)</name>
        <dbReference type="ChEBI" id="CHEBI:29035"/>
        <label>2</label>
    </ligand>
</feature>
<evidence type="ECO:0000256" key="3">
    <source>
        <dbReference type="ARBA" id="ARBA00022723"/>
    </source>
</evidence>
<keyword evidence="13" id="KW-0934">Plastid</keyword>
<dbReference type="SUPFAM" id="SSF53649">
    <property type="entry name" value="Alkaline phosphatase-like"/>
    <property type="match status" value="1"/>
</dbReference>
<dbReference type="SUPFAM" id="SSF64158">
    <property type="entry name" value="2,3-Bisphosphoglycerate-independent phosphoglycerate mutase, substrate-binding domain"/>
    <property type="match status" value="1"/>
</dbReference>
<keyword evidence="3 7" id="KW-0479">Metal-binding</keyword>
<evidence type="ECO:0000256" key="2">
    <source>
        <dbReference type="ARBA" id="ARBA00008819"/>
    </source>
</evidence>
<feature type="binding site" evidence="7 9">
    <location>
        <begin position="260"/>
        <end position="263"/>
    </location>
    <ligand>
        <name>substrate</name>
    </ligand>
</feature>
<dbReference type="HAMAP" id="MF_01038">
    <property type="entry name" value="GpmI"/>
    <property type="match status" value="1"/>
</dbReference>
<keyword evidence="5 7" id="KW-0464">Manganese</keyword>
<evidence type="ECO:0000256" key="10">
    <source>
        <dbReference type="PIRSR" id="PIRSR001492-3"/>
    </source>
</evidence>
<feature type="binding site" evidence="7 10">
    <location>
        <position position="442"/>
    </location>
    <ligand>
        <name>Mn(2+)</name>
        <dbReference type="ChEBI" id="CHEBI:29035"/>
        <label>2</label>
    </ligand>
</feature>
<evidence type="ECO:0000256" key="5">
    <source>
        <dbReference type="ARBA" id="ARBA00023211"/>
    </source>
</evidence>
<dbReference type="PIRSF" id="PIRSF001492">
    <property type="entry name" value="IPGAM"/>
    <property type="match status" value="1"/>
</dbReference>
<dbReference type="GO" id="GO:0006007">
    <property type="term" value="P:glucose catabolic process"/>
    <property type="evidence" value="ECO:0007669"/>
    <property type="project" value="InterPro"/>
</dbReference>
<feature type="binding site" evidence="7 9">
    <location>
        <position position="333"/>
    </location>
    <ligand>
        <name>substrate</name>
    </ligand>
</feature>
<comment type="cofactor">
    <cofactor evidence="7">
        <name>Mn(2+)</name>
        <dbReference type="ChEBI" id="CHEBI:29035"/>
    </cofactor>
    <text evidence="7">Binds 2 manganese ions per subunit.</text>
</comment>
<sequence length="517" mass="58147">MHNKPIYPIVLTILDGWGYSKNNKGNAIQIANTPTMDLLWKKYPNTLLNASGKDVGLPDKQMGNSEVGHTTIGAGRIIDQDLVKIEKAIEDKSFFSNQVINKICNITEEKNTKLHVIGLCSNGGVHSHVDHLEALIKIIQQYNCKTCIHIITDGRDTEAKEAKKFINKIKQVIACTNNCNICTLSGRYYSMDRDCRWSRTEKAYNILINSQISEGFHNMDPNAVIEEYYQNDISDEFIPPTRIREGHIEDGDGIIFFNFRPDRSRQLLHSLAKSKFRGFKARYIKDLEFATFTEYDSSLKIPIAFPSEKKQSFLGEIISKNGLKQLRLAETEKYAHVTYFFNGGVEEPFPGEDRELIASPKVETYDLSPEMSAYQLTKSISKAIKKNIYQLIIVNYANPDMVGHTGNLQATVKAIEITDECLGHLFNCVKAANGTLIITADHGNAEYMLNEKNEPCKSHSINPVPFILVESNKLYSNNLKSNGCLADIAPTILDILKINIPKDMKGKSLISKKTANL</sequence>
<organism evidence="13">
    <name type="scientific">Spyridia filamentosa</name>
    <name type="common">Red alga</name>
    <name type="synonym">Fucus filamentosus</name>
    <dbReference type="NCBI Taxonomy" id="196632"/>
    <lineage>
        <taxon>Eukaryota</taxon>
        <taxon>Rhodophyta</taxon>
        <taxon>Florideophyceae</taxon>
        <taxon>Rhodymeniophycidae</taxon>
        <taxon>Ceramiales</taxon>
        <taxon>Spyridiaceae</taxon>
        <taxon>Spyridia</taxon>
    </lineage>
</organism>
<feature type="binding site" evidence="7 10">
    <location>
        <position position="15"/>
    </location>
    <ligand>
        <name>Mn(2+)</name>
        <dbReference type="ChEBI" id="CHEBI:29035"/>
        <label>2</label>
    </ligand>
</feature>
<name>A0A1Z1MK62_SPYFI</name>
<evidence type="ECO:0000256" key="1">
    <source>
        <dbReference type="ARBA" id="ARBA00004798"/>
    </source>
</evidence>
<dbReference type="GO" id="GO:0005829">
    <property type="term" value="C:cytosol"/>
    <property type="evidence" value="ECO:0007669"/>
    <property type="project" value="TreeGrafter"/>
</dbReference>
<keyword evidence="13" id="KW-0150">Chloroplast</keyword>
<dbReference type="InterPro" id="IPR005995">
    <property type="entry name" value="Pgm_bpd_ind"/>
</dbReference>
<dbReference type="GO" id="GO:0006096">
    <property type="term" value="P:glycolytic process"/>
    <property type="evidence" value="ECO:0007669"/>
    <property type="project" value="UniProtKB-UniRule"/>
</dbReference>
<feature type="domain" description="Metalloenzyme" evidence="11">
    <location>
        <begin position="8"/>
        <end position="499"/>
    </location>
</feature>
<dbReference type="UniPathway" id="UPA00109">
    <property type="reaction ID" value="UER00186"/>
</dbReference>
<evidence type="ECO:0000256" key="8">
    <source>
        <dbReference type="PIRSR" id="PIRSR001492-1"/>
    </source>
</evidence>
<comment type="subcellular location">
    <subcellularLocation>
        <location evidence="7">Plastid</location>
        <location evidence="7">Chloroplast</location>
    </subcellularLocation>
</comment>
<dbReference type="EC" id="5.4.2.12" evidence="7"/>
<dbReference type="GeneID" id="33359251"/>